<protein>
    <submittedName>
        <fullName evidence="1">Uncharacterized protein</fullName>
    </submittedName>
</protein>
<organism evidence="1 2">
    <name type="scientific">Morus notabilis</name>
    <dbReference type="NCBI Taxonomy" id="981085"/>
    <lineage>
        <taxon>Eukaryota</taxon>
        <taxon>Viridiplantae</taxon>
        <taxon>Streptophyta</taxon>
        <taxon>Embryophyta</taxon>
        <taxon>Tracheophyta</taxon>
        <taxon>Spermatophyta</taxon>
        <taxon>Magnoliopsida</taxon>
        <taxon>eudicotyledons</taxon>
        <taxon>Gunneridae</taxon>
        <taxon>Pentapetalae</taxon>
        <taxon>rosids</taxon>
        <taxon>fabids</taxon>
        <taxon>Rosales</taxon>
        <taxon>Moraceae</taxon>
        <taxon>Moreae</taxon>
        <taxon>Morus</taxon>
    </lineage>
</organism>
<proteinExistence type="predicted"/>
<dbReference type="AlphaFoldDB" id="W9RNE8"/>
<dbReference type="Proteomes" id="UP000030645">
    <property type="component" value="Unassembled WGS sequence"/>
</dbReference>
<dbReference type="EMBL" id="KE344442">
    <property type="protein sequence ID" value="EXB62302.1"/>
    <property type="molecule type" value="Genomic_DNA"/>
</dbReference>
<gene>
    <name evidence="1" type="ORF">L484_022190</name>
</gene>
<evidence type="ECO:0000313" key="1">
    <source>
        <dbReference type="EMBL" id="EXB62302.1"/>
    </source>
</evidence>
<evidence type="ECO:0000313" key="2">
    <source>
        <dbReference type="Proteomes" id="UP000030645"/>
    </source>
</evidence>
<keyword evidence="2" id="KW-1185">Reference proteome</keyword>
<sequence length="180" mass="20418">MRGILSLPQQSQIHSNKADKYKLYRELQNCLETVGPVNDKPLDEVVERVKSATTSLRRVLLSPLFSEFSDNGPVDMMDEDAISNLPIRVKINLTVWDFVLPSTPSLPAVFGSQGPNRYPYFQLEVCAHPFFDELRDPNVCLPNGRALPPLLNFTAQGRKVFMEQHMRVIELPLTLELPLN</sequence>
<reference evidence="2" key="1">
    <citation type="submission" date="2013-01" db="EMBL/GenBank/DDBJ databases">
        <title>Draft Genome Sequence of a Mulberry Tree, Morus notabilis C.K. Schneid.</title>
        <authorList>
            <person name="He N."/>
            <person name="Zhao S."/>
        </authorList>
    </citation>
    <scope>NUCLEOTIDE SEQUENCE</scope>
</reference>
<dbReference type="eggNOG" id="KOG0658">
    <property type="taxonomic scope" value="Eukaryota"/>
</dbReference>
<accession>W9RNE8</accession>
<name>W9RNE8_9ROSA</name>